<sequence length="1586" mass="164811">MNMVSTSESFDTETGIRVIIKPSQSSYFAGEPFSVKITFVNTHSLPEYHHPSYPPAGSSATSTDANTPTHPHFLPANASGPSSSSSISGPSSSSSAFFPPHSASSSNVKSYYPVSKGTMKHKRGAHSISSAPMARPPTSPGTPRSPSVVPTPSLIARAKSMGANEEPLVRKGLVGVGAKKEVDKAKQSANEVAYAEKVKNPIPELIEQRRKRQLGKSLSVSIAHPQPSSNADIHVEGTSPGNDSPLRSASLNGSFTNSHRAPPSPLSSLPADVTTNTRRLHTLPLSQTHPHARKHSVLDGDFDILGSSAPPPAPSASTRRTSTSYSAPTTPSASSSSFVGTTTNANSLHSISEASPNSAGSSASNFHPPSAYANGQVNGSMSNGQHYASGGKNASNPSTPMLGVPHIEAGPASGKGSGIGLGHPGTSASQYLQVPHSAPPIPNMHFQAHPDSSSNTTQQTELVLYSYVHLVGTLKLTPPTANTILNDPSSYANGPYSNTKSQLYAGYGGAKGKVAVVPSPEQKVRMREVREGLLRKGKGGVVGGGSMDINFWVGGGGSGSRSAGVPPQDSRRRASTVASGVNSEAASAVSRRVQSQGQGHARSTSLTAGLWALLSPSSLLGLGDEQEGDEGGEGHGGDEKRQQDQHNQSSESPQSSQLPPHPSQQPGTPRPNQLVQQQSNRQYYPSHQRQHSSYRRSPLIPEDAAQGPSTAPPGANWTVGTSGHPSQPSSSNQPPIPHSAVQLLNPNSGLGLGLGLPTGHNRHSALANGNGNVESTLTTTPAMKRISHTSSQSYSHSHSRRSSISSFFGFGAGSGGDEASVSGGSSGIGGSGFLTLGGSGSTSVTGTSVGGGGMGLGVGGAGIGAGGGALANNEETRYEYDSAYPLPTLETQPAMLAVDLRLGPGEEKSYTYTLQLPDNLPPTFRGKTLKFSYELVVGLCRAGKGDMGGGSESVNVSKLMKVPIRLYNSVFVGRPQKAYNLLWPLHHRLDLSLGKGREKEKVVEEPVRSSVASTSAVSISSAQSGASTTSSSKSSSGPGPSSGYGPSGEGSLGGGSGGAGPGGKRRANAGSLDDIRRYAQRLVEALPPPPPPPAPPATVSTSVEAAAKDSGAGHSSASNPGPPPARAQPSLDDDDVTSKTPIFQPPPESSSTQQPHTVKGSSPQPLQTSKSHTSRLLETLDQEEEDAEESEIGCREAVEILTRVTKKVSYDVTKDGVKVAVLTFSKSAYRLGETVLGVVEINERKGRSRVVQMSARLETHENLPTSIAPSSSANANTKQYLKRTYAEHFSRVLSSTTRTSFSLDIPSDASPEFKVAVVGKGGALRPGQSVADDDEENEVPTGGIQWKVRLTLLVAVASPYSDIGTEGVRFKGLVMDGERGEWESSWKALEKVGVLEKVPLVGDPRVINSKPYSPSSPSSPDGSTSPYMHGNAARSSSSTWGAFLASYLSPAVSVEKVYHDGDELDEHDGGGSEVGSPNSASASASLASASVSGGKGSSRSSRDDYGPRANHHNSDLNLNLNTSFDSKPTAYDGIKPDYAGGIGVGVDFEGGDGWRNVRLEVVECEVPVRVWPGNTAFRAMDVVFEV</sequence>
<dbReference type="EMBL" id="ML210156">
    <property type="protein sequence ID" value="TFK28374.1"/>
    <property type="molecule type" value="Genomic_DNA"/>
</dbReference>
<feature type="compositionally biased region" description="Low complexity" evidence="1">
    <location>
        <begin position="724"/>
        <end position="733"/>
    </location>
</feature>
<reference evidence="2 3" key="1">
    <citation type="journal article" date="2019" name="Nat. Ecol. Evol.">
        <title>Megaphylogeny resolves global patterns of mushroom evolution.</title>
        <authorList>
            <person name="Varga T."/>
            <person name="Krizsan K."/>
            <person name="Foldi C."/>
            <person name="Dima B."/>
            <person name="Sanchez-Garcia M."/>
            <person name="Sanchez-Ramirez S."/>
            <person name="Szollosi G.J."/>
            <person name="Szarkandi J.G."/>
            <person name="Papp V."/>
            <person name="Albert L."/>
            <person name="Andreopoulos W."/>
            <person name="Angelini C."/>
            <person name="Antonin V."/>
            <person name="Barry K.W."/>
            <person name="Bougher N.L."/>
            <person name="Buchanan P."/>
            <person name="Buyck B."/>
            <person name="Bense V."/>
            <person name="Catcheside P."/>
            <person name="Chovatia M."/>
            <person name="Cooper J."/>
            <person name="Damon W."/>
            <person name="Desjardin D."/>
            <person name="Finy P."/>
            <person name="Geml J."/>
            <person name="Haridas S."/>
            <person name="Hughes K."/>
            <person name="Justo A."/>
            <person name="Karasinski D."/>
            <person name="Kautmanova I."/>
            <person name="Kiss B."/>
            <person name="Kocsube S."/>
            <person name="Kotiranta H."/>
            <person name="LaButti K.M."/>
            <person name="Lechner B.E."/>
            <person name="Liimatainen K."/>
            <person name="Lipzen A."/>
            <person name="Lukacs Z."/>
            <person name="Mihaltcheva S."/>
            <person name="Morgado L.N."/>
            <person name="Niskanen T."/>
            <person name="Noordeloos M.E."/>
            <person name="Ohm R.A."/>
            <person name="Ortiz-Santana B."/>
            <person name="Ovrebo C."/>
            <person name="Racz N."/>
            <person name="Riley R."/>
            <person name="Savchenko A."/>
            <person name="Shiryaev A."/>
            <person name="Soop K."/>
            <person name="Spirin V."/>
            <person name="Szebenyi C."/>
            <person name="Tomsovsky M."/>
            <person name="Tulloss R.E."/>
            <person name="Uehling J."/>
            <person name="Grigoriev I.V."/>
            <person name="Vagvolgyi C."/>
            <person name="Papp T."/>
            <person name="Martin F.M."/>
            <person name="Miettinen O."/>
            <person name="Hibbett D.S."/>
            <person name="Nagy L.G."/>
        </authorList>
    </citation>
    <scope>NUCLEOTIDE SEQUENCE [LARGE SCALE GENOMIC DNA]</scope>
    <source>
        <strain evidence="2 3">CBS 121175</strain>
    </source>
</reference>
<proteinExistence type="predicted"/>
<feature type="compositionally biased region" description="Basic and acidic residues" evidence="1">
    <location>
        <begin position="632"/>
        <end position="644"/>
    </location>
</feature>
<protein>
    <submittedName>
        <fullName evidence="2">Rgp1-domain-containing protein</fullName>
    </submittedName>
</protein>
<feature type="region of interest" description="Disordered" evidence="1">
    <location>
        <begin position="216"/>
        <end position="272"/>
    </location>
</feature>
<feature type="compositionally biased region" description="Polar residues" evidence="1">
    <location>
        <begin position="338"/>
        <end position="349"/>
    </location>
</feature>
<feature type="region of interest" description="Disordered" evidence="1">
    <location>
        <begin position="556"/>
        <end position="602"/>
    </location>
</feature>
<feature type="compositionally biased region" description="Polar residues" evidence="1">
    <location>
        <begin position="767"/>
        <end position="776"/>
    </location>
</feature>
<dbReference type="STRING" id="230819.A0A5C3L5T4"/>
<feature type="compositionally biased region" description="Low complexity" evidence="1">
    <location>
        <begin position="1475"/>
        <end position="1492"/>
    </location>
</feature>
<dbReference type="OrthoDB" id="1918at2759"/>
<feature type="compositionally biased region" description="Polar residues" evidence="1">
    <location>
        <begin position="1159"/>
        <end position="1171"/>
    </location>
</feature>
<feature type="compositionally biased region" description="Low complexity" evidence="1">
    <location>
        <begin position="648"/>
        <end position="658"/>
    </location>
</feature>
<feature type="region of interest" description="Disordered" evidence="1">
    <location>
        <begin position="996"/>
        <end position="1069"/>
    </location>
</feature>
<gene>
    <name evidence="2" type="ORF">FA15DRAFT_59298</name>
</gene>
<feature type="compositionally biased region" description="Polar residues" evidence="1">
    <location>
        <begin position="373"/>
        <end position="399"/>
    </location>
</feature>
<organism evidence="2 3">
    <name type="scientific">Coprinopsis marcescibilis</name>
    <name type="common">Agaric fungus</name>
    <name type="synonym">Psathyrella marcescibilis</name>
    <dbReference type="NCBI Taxonomy" id="230819"/>
    <lineage>
        <taxon>Eukaryota</taxon>
        <taxon>Fungi</taxon>
        <taxon>Dikarya</taxon>
        <taxon>Basidiomycota</taxon>
        <taxon>Agaricomycotina</taxon>
        <taxon>Agaricomycetes</taxon>
        <taxon>Agaricomycetidae</taxon>
        <taxon>Agaricales</taxon>
        <taxon>Agaricineae</taxon>
        <taxon>Psathyrellaceae</taxon>
        <taxon>Coprinopsis</taxon>
    </lineage>
</organism>
<feature type="compositionally biased region" description="Polar residues" evidence="1">
    <location>
        <begin position="239"/>
        <end position="259"/>
    </location>
</feature>
<feature type="region of interest" description="Disordered" evidence="1">
    <location>
        <begin position="50"/>
        <end position="148"/>
    </location>
</feature>
<accession>A0A5C3L5T4</accession>
<feature type="compositionally biased region" description="Polar residues" evidence="1">
    <location>
        <begin position="576"/>
        <end position="585"/>
    </location>
</feature>
<feature type="compositionally biased region" description="Low complexity" evidence="1">
    <location>
        <begin position="1409"/>
        <end position="1426"/>
    </location>
</feature>
<feature type="compositionally biased region" description="Basic and acidic residues" evidence="1">
    <location>
        <begin position="996"/>
        <end position="1007"/>
    </location>
</feature>
<feature type="compositionally biased region" description="Low complexity" evidence="1">
    <location>
        <begin position="1008"/>
        <end position="1039"/>
    </location>
</feature>
<dbReference type="PANTHER" id="PTHR12507">
    <property type="entry name" value="REDUCED GROWTH PHENOTYPE 1 RGP1, YEAST -RELATED"/>
    <property type="match status" value="1"/>
</dbReference>
<feature type="compositionally biased region" description="Low complexity" evidence="1">
    <location>
        <begin position="75"/>
        <end position="107"/>
    </location>
</feature>
<feature type="compositionally biased region" description="Polar residues" evidence="1">
    <location>
        <begin position="58"/>
        <end position="69"/>
    </location>
</feature>
<feature type="compositionally biased region" description="Low complexity" evidence="1">
    <location>
        <begin position="315"/>
        <end position="337"/>
    </location>
</feature>
<feature type="region of interest" description="Disordered" evidence="1">
    <location>
        <begin position="1461"/>
        <end position="1521"/>
    </location>
</feature>
<evidence type="ECO:0000313" key="3">
    <source>
        <dbReference type="Proteomes" id="UP000307440"/>
    </source>
</evidence>
<keyword evidence="3" id="KW-1185">Reference proteome</keyword>
<dbReference type="Proteomes" id="UP000307440">
    <property type="component" value="Unassembled WGS sequence"/>
</dbReference>
<feature type="region of interest" description="Disordered" evidence="1">
    <location>
        <begin position="620"/>
        <end position="776"/>
    </location>
</feature>
<name>A0A5C3L5T4_COPMA</name>
<feature type="compositionally biased region" description="Polar residues" evidence="1">
    <location>
        <begin position="216"/>
        <end position="231"/>
    </location>
</feature>
<dbReference type="Pfam" id="PF08737">
    <property type="entry name" value="Rgp1"/>
    <property type="match status" value="2"/>
</dbReference>
<evidence type="ECO:0000256" key="1">
    <source>
        <dbReference type="SAM" id="MobiDB-lite"/>
    </source>
</evidence>
<feature type="compositionally biased region" description="Polar residues" evidence="1">
    <location>
        <begin position="670"/>
        <end position="685"/>
    </location>
</feature>
<feature type="compositionally biased region" description="Pro residues" evidence="1">
    <location>
        <begin position="1086"/>
        <end position="1096"/>
    </location>
</feature>
<feature type="region of interest" description="Disordered" evidence="1">
    <location>
        <begin position="1084"/>
        <end position="1174"/>
    </location>
</feature>
<evidence type="ECO:0000313" key="2">
    <source>
        <dbReference type="EMBL" id="TFK28374.1"/>
    </source>
</evidence>
<feature type="region of interest" description="Disordered" evidence="1">
    <location>
        <begin position="1405"/>
        <end position="1432"/>
    </location>
</feature>
<feature type="region of interest" description="Disordered" evidence="1">
    <location>
        <begin position="301"/>
        <end position="457"/>
    </location>
</feature>
<feature type="compositionally biased region" description="Gly residues" evidence="1">
    <location>
        <begin position="413"/>
        <end position="423"/>
    </location>
</feature>
<feature type="compositionally biased region" description="Gly residues" evidence="1">
    <location>
        <begin position="1040"/>
        <end position="1062"/>
    </location>
</feature>
<feature type="compositionally biased region" description="Polar residues" evidence="1">
    <location>
        <begin position="592"/>
        <end position="602"/>
    </location>
</feature>
<dbReference type="InterPro" id="IPR014848">
    <property type="entry name" value="Rgp1"/>
</dbReference>
<feature type="compositionally biased region" description="Low complexity" evidence="1">
    <location>
        <begin position="350"/>
        <end position="364"/>
    </location>
</feature>